<evidence type="ECO:0000256" key="3">
    <source>
        <dbReference type="ARBA" id="ARBA00022475"/>
    </source>
</evidence>
<gene>
    <name evidence="11" type="ORF">HHU12_19205</name>
</gene>
<dbReference type="Gene3D" id="2.30.30.60">
    <property type="match status" value="1"/>
</dbReference>
<comment type="caution">
    <text evidence="11">The sequence shown here is derived from an EMBL/GenBank/DDBJ whole genome shotgun (WGS) entry which is preliminary data.</text>
</comment>
<evidence type="ECO:0000259" key="10">
    <source>
        <dbReference type="Pfam" id="PF21088"/>
    </source>
</evidence>
<proteinExistence type="inferred from homology"/>
<feature type="domain" description="Mechanosensitive ion channel MscS C-terminal" evidence="9">
    <location>
        <begin position="189"/>
        <end position="272"/>
    </location>
</feature>
<evidence type="ECO:0000256" key="7">
    <source>
        <dbReference type="SAM" id="Phobius"/>
    </source>
</evidence>
<evidence type="ECO:0000256" key="1">
    <source>
        <dbReference type="ARBA" id="ARBA00004651"/>
    </source>
</evidence>
<evidence type="ECO:0000313" key="12">
    <source>
        <dbReference type="Proteomes" id="UP000576082"/>
    </source>
</evidence>
<keyword evidence="5 7" id="KW-1133">Transmembrane helix</keyword>
<dbReference type="Pfam" id="PF00924">
    <property type="entry name" value="MS_channel_2nd"/>
    <property type="match status" value="1"/>
</dbReference>
<feature type="domain" description="Mechanosensitive ion channel transmembrane helices 2/3" evidence="10">
    <location>
        <begin position="72"/>
        <end position="113"/>
    </location>
</feature>
<evidence type="ECO:0000256" key="6">
    <source>
        <dbReference type="ARBA" id="ARBA00023136"/>
    </source>
</evidence>
<dbReference type="Gene3D" id="3.30.70.100">
    <property type="match status" value="1"/>
</dbReference>
<evidence type="ECO:0000313" key="11">
    <source>
        <dbReference type="EMBL" id="NME70111.1"/>
    </source>
</evidence>
<dbReference type="AlphaFoldDB" id="A0A7X9RWN7"/>
<evidence type="ECO:0000256" key="4">
    <source>
        <dbReference type="ARBA" id="ARBA00022692"/>
    </source>
</evidence>
<dbReference type="Gene3D" id="1.10.287.1260">
    <property type="match status" value="1"/>
</dbReference>
<keyword evidence="4 7" id="KW-0812">Transmembrane</keyword>
<dbReference type="EMBL" id="JABANE010000055">
    <property type="protein sequence ID" value="NME70111.1"/>
    <property type="molecule type" value="Genomic_DNA"/>
</dbReference>
<organism evidence="11 12">
    <name type="scientific">Flammeovirga aprica JL-4</name>
    <dbReference type="NCBI Taxonomy" id="694437"/>
    <lineage>
        <taxon>Bacteria</taxon>
        <taxon>Pseudomonadati</taxon>
        <taxon>Bacteroidota</taxon>
        <taxon>Cytophagia</taxon>
        <taxon>Cytophagales</taxon>
        <taxon>Flammeovirgaceae</taxon>
        <taxon>Flammeovirga</taxon>
    </lineage>
</organism>
<comment type="subcellular location">
    <subcellularLocation>
        <location evidence="1">Cell membrane</location>
        <topology evidence="1">Multi-pass membrane protein</topology>
    </subcellularLocation>
</comment>
<dbReference type="Pfam" id="PF21088">
    <property type="entry name" value="MS_channel_1st"/>
    <property type="match status" value="1"/>
</dbReference>
<keyword evidence="6 7" id="KW-0472">Membrane</keyword>
<comment type="similarity">
    <text evidence="2">Belongs to the MscS (TC 1.A.23) family.</text>
</comment>
<evidence type="ECO:0000256" key="2">
    <source>
        <dbReference type="ARBA" id="ARBA00008017"/>
    </source>
</evidence>
<keyword evidence="12" id="KW-1185">Reference proteome</keyword>
<dbReference type="InterPro" id="IPR010920">
    <property type="entry name" value="LSM_dom_sf"/>
</dbReference>
<feature type="transmembrane region" description="Helical" evidence="7">
    <location>
        <begin position="26"/>
        <end position="45"/>
    </location>
</feature>
<feature type="transmembrane region" description="Helical" evidence="7">
    <location>
        <begin position="99"/>
        <end position="127"/>
    </location>
</feature>
<feature type="domain" description="Mechanosensitive ion channel MscS" evidence="8">
    <location>
        <begin position="115"/>
        <end position="180"/>
    </location>
</feature>
<dbReference type="SUPFAM" id="SSF82689">
    <property type="entry name" value="Mechanosensitive channel protein MscS (YggB), C-terminal domain"/>
    <property type="match status" value="1"/>
</dbReference>
<dbReference type="InterPro" id="IPR006685">
    <property type="entry name" value="MscS_channel_2nd"/>
</dbReference>
<dbReference type="Proteomes" id="UP000576082">
    <property type="component" value="Unassembled WGS sequence"/>
</dbReference>
<dbReference type="SUPFAM" id="SSF82861">
    <property type="entry name" value="Mechanosensitive channel protein MscS (YggB), transmembrane region"/>
    <property type="match status" value="1"/>
</dbReference>
<dbReference type="SUPFAM" id="SSF50182">
    <property type="entry name" value="Sm-like ribonucleoproteins"/>
    <property type="match status" value="1"/>
</dbReference>
<dbReference type="InterPro" id="IPR052702">
    <property type="entry name" value="MscS-like_channel"/>
</dbReference>
<dbReference type="InterPro" id="IPR049278">
    <property type="entry name" value="MS_channel_C"/>
</dbReference>
<name>A0A7X9RWN7_9BACT</name>
<evidence type="ECO:0000259" key="8">
    <source>
        <dbReference type="Pfam" id="PF00924"/>
    </source>
</evidence>
<accession>A0A7X9RWN7</accession>
<dbReference type="PANTHER" id="PTHR30347:SF1">
    <property type="entry name" value="MECHANOSENSITIVE CHANNEL MSCK"/>
    <property type="match status" value="1"/>
</dbReference>
<reference evidence="11 12" key="1">
    <citation type="submission" date="2020-04" db="EMBL/GenBank/DDBJ databases">
        <title>Flammeovirga sp. SR4, a novel species isolated from seawater.</title>
        <authorList>
            <person name="Wang X."/>
        </authorList>
    </citation>
    <scope>NUCLEOTIDE SEQUENCE [LARGE SCALE GENOMIC DNA]</scope>
    <source>
        <strain evidence="11 12">ATCC 23126</strain>
    </source>
</reference>
<dbReference type="InterPro" id="IPR023408">
    <property type="entry name" value="MscS_beta-dom_sf"/>
</dbReference>
<protein>
    <submittedName>
        <fullName evidence="11">Mechanosensitive ion channel</fullName>
    </submittedName>
</protein>
<keyword evidence="3" id="KW-1003">Cell membrane</keyword>
<dbReference type="InterPro" id="IPR011066">
    <property type="entry name" value="MscS_channel_C_sf"/>
</dbReference>
<evidence type="ECO:0000256" key="5">
    <source>
        <dbReference type="ARBA" id="ARBA00022989"/>
    </source>
</evidence>
<sequence length="293" mass="33131">MFANNHIIDSIIELFSYSFIIGGKSFTPISIFEIFILFVLVFYLSKKIRDILVDKILLKYHVSESLSYNIGKLVRYASTIIGSAIIIQSTGIDLSSLHVLIASLGVGIGFGLQTIADNFLSGIIILFEQPIKVGDMVEVGDVRGRIVEISSRSSTITTNDNITVIVPNSHFISNNVINWSYNEKKVRLRIPIGVSYKEDPERIAKIAEEEALEVHGILKHPKPELIFTEWGDSSINFTLNIWTVHYYSQPDLLKSKVYYALFKRFNAENIEIPFPQRDLNLRGGWDKLESSKS</sequence>
<dbReference type="GO" id="GO:0005886">
    <property type="term" value="C:plasma membrane"/>
    <property type="evidence" value="ECO:0007669"/>
    <property type="project" value="UniProtKB-SubCell"/>
</dbReference>
<dbReference type="GO" id="GO:0008381">
    <property type="term" value="F:mechanosensitive monoatomic ion channel activity"/>
    <property type="evidence" value="ECO:0007669"/>
    <property type="project" value="UniProtKB-ARBA"/>
</dbReference>
<dbReference type="Pfam" id="PF21082">
    <property type="entry name" value="MS_channel_3rd"/>
    <property type="match status" value="1"/>
</dbReference>
<dbReference type="PANTHER" id="PTHR30347">
    <property type="entry name" value="POTASSIUM CHANNEL RELATED"/>
    <property type="match status" value="1"/>
</dbReference>
<dbReference type="InterPro" id="IPR011014">
    <property type="entry name" value="MscS_channel_TM-2"/>
</dbReference>
<dbReference type="InterPro" id="IPR049142">
    <property type="entry name" value="MS_channel_1st"/>
</dbReference>
<evidence type="ECO:0000259" key="9">
    <source>
        <dbReference type="Pfam" id="PF21082"/>
    </source>
</evidence>
<dbReference type="RefSeq" id="WP_169658353.1">
    <property type="nucleotide sequence ID" value="NZ_JABANE010000055.1"/>
</dbReference>